<dbReference type="OrthoDB" id="9850084at2"/>
<dbReference type="RefSeq" id="WP_074645084.1">
    <property type="nucleotide sequence ID" value="NZ_FOFU01000010.1"/>
</dbReference>
<gene>
    <name evidence="1" type="ORF">SAMN04487977_11094</name>
</gene>
<name>A0A1H9IT25_9SPIR</name>
<evidence type="ECO:0000313" key="2">
    <source>
        <dbReference type="Proteomes" id="UP000182360"/>
    </source>
</evidence>
<sequence length="135" mass="16870">MQEFLKMYNRLKYLMIEKLPEYIDTWNKEHEQYQFELKQFTNRTLYKNTELLPCFNMVFEEAEQGKKDRIIGTINYKFSFEFYFEKSKIPDYVKIQQMKQILNEMLNDDDFELWRNFEIVKTTSKRIDFIVHVEW</sequence>
<proteinExistence type="predicted"/>
<organism evidence="1 2">
    <name type="scientific">Treponema bryantii</name>
    <dbReference type="NCBI Taxonomy" id="163"/>
    <lineage>
        <taxon>Bacteria</taxon>
        <taxon>Pseudomonadati</taxon>
        <taxon>Spirochaetota</taxon>
        <taxon>Spirochaetia</taxon>
        <taxon>Spirochaetales</taxon>
        <taxon>Treponemataceae</taxon>
        <taxon>Treponema</taxon>
    </lineage>
</organism>
<dbReference type="Proteomes" id="UP000182360">
    <property type="component" value="Unassembled WGS sequence"/>
</dbReference>
<keyword evidence="2" id="KW-1185">Reference proteome</keyword>
<protein>
    <submittedName>
        <fullName evidence="1">Uncharacterized protein</fullName>
    </submittedName>
</protein>
<dbReference type="EMBL" id="FOFU01000010">
    <property type="protein sequence ID" value="SEQ77679.1"/>
    <property type="molecule type" value="Genomic_DNA"/>
</dbReference>
<dbReference type="AlphaFoldDB" id="A0A1H9IT25"/>
<accession>A0A1H9IT25</accession>
<reference evidence="1 2" key="1">
    <citation type="submission" date="2016-10" db="EMBL/GenBank/DDBJ databases">
        <authorList>
            <person name="de Groot N.N."/>
        </authorList>
    </citation>
    <scope>NUCLEOTIDE SEQUENCE [LARGE SCALE GENOMIC DNA]</scope>
    <source>
        <strain evidence="1 2">B25</strain>
    </source>
</reference>
<evidence type="ECO:0000313" key="1">
    <source>
        <dbReference type="EMBL" id="SEQ77679.1"/>
    </source>
</evidence>